<comment type="caution">
    <text evidence="2">The sequence shown here is derived from an EMBL/GenBank/DDBJ whole genome shotgun (WGS) entry which is preliminary data.</text>
</comment>
<sequence>MYTQVDESVHISYPQGLGAGHQYRPKRNSRSSSSAWLHNPTIVPQEEEERPDPSSPPPAELTRNVIEARGKRRSRVDSGVSVSNPSNIFKSSYPKRSKSPAALGAGTATAKSSAWSMAIVPASSASTAPSDTAPECPSPRIPYEAIPQEISDETRRARFRRESQASQKLIDDKIKAHRGRERARNQRAEEMLRATKEHTKITEKRLKQAVRENIITDQGTRRQRFKRWLRQAA</sequence>
<name>A0A9N9LXQ9_9HELO</name>
<dbReference type="Proteomes" id="UP000701801">
    <property type="component" value="Unassembled WGS sequence"/>
</dbReference>
<feature type="region of interest" description="Disordered" evidence="1">
    <location>
        <begin position="1"/>
        <end position="83"/>
    </location>
</feature>
<organism evidence="2 3">
    <name type="scientific">Hymenoscyphus albidus</name>
    <dbReference type="NCBI Taxonomy" id="595503"/>
    <lineage>
        <taxon>Eukaryota</taxon>
        <taxon>Fungi</taxon>
        <taxon>Dikarya</taxon>
        <taxon>Ascomycota</taxon>
        <taxon>Pezizomycotina</taxon>
        <taxon>Leotiomycetes</taxon>
        <taxon>Helotiales</taxon>
        <taxon>Helotiaceae</taxon>
        <taxon>Hymenoscyphus</taxon>
    </lineage>
</organism>
<reference evidence="2" key="1">
    <citation type="submission" date="2021-07" db="EMBL/GenBank/DDBJ databases">
        <authorList>
            <person name="Durling M."/>
        </authorList>
    </citation>
    <scope>NUCLEOTIDE SEQUENCE</scope>
</reference>
<evidence type="ECO:0000256" key="1">
    <source>
        <dbReference type="SAM" id="MobiDB-lite"/>
    </source>
</evidence>
<keyword evidence="3" id="KW-1185">Reference proteome</keyword>
<accession>A0A9N9LXQ9</accession>
<evidence type="ECO:0000313" key="2">
    <source>
        <dbReference type="EMBL" id="CAG8979401.1"/>
    </source>
</evidence>
<gene>
    <name evidence="2" type="ORF">HYALB_00010492</name>
</gene>
<dbReference type="AlphaFoldDB" id="A0A9N9LXQ9"/>
<dbReference type="EMBL" id="CAJVRM010000309">
    <property type="protein sequence ID" value="CAG8979401.1"/>
    <property type="molecule type" value="Genomic_DNA"/>
</dbReference>
<protein>
    <submittedName>
        <fullName evidence="2">Uncharacterized protein</fullName>
    </submittedName>
</protein>
<evidence type="ECO:0000313" key="3">
    <source>
        <dbReference type="Proteomes" id="UP000701801"/>
    </source>
</evidence>
<dbReference type="OrthoDB" id="10363978at2759"/>
<proteinExistence type="predicted"/>